<dbReference type="EMBL" id="BOQN01000056">
    <property type="protein sequence ID" value="GIM92452.1"/>
    <property type="molecule type" value="Genomic_DNA"/>
</dbReference>
<dbReference type="Proteomes" id="UP000677082">
    <property type="component" value="Unassembled WGS sequence"/>
</dbReference>
<reference evidence="2 3" key="1">
    <citation type="submission" date="2021-03" db="EMBL/GenBank/DDBJ databases">
        <title>Whole genome shotgun sequence of Actinoplanes toevensis NBRC 105298.</title>
        <authorList>
            <person name="Komaki H."/>
            <person name="Tamura T."/>
        </authorList>
    </citation>
    <scope>NUCLEOTIDE SEQUENCE [LARGE SCALE GENOMIC DNA]</scope>
    <source>
        <strain evidence="2 3">NBRC 105298</strain>
    </source>
</reference>
<sequence length="525" mass="54391">MTGTGRLIRLILRRDRVVLPLWVLVFGLLPVGYYSSFEGLFTTEADRIQYATVSADNAGFVALYGLLQGDSFAALTTWRAGFVPVMIGLAALLTVIRHTRTDEEAGRTELIGATVVGRHAQLAAALITTSGALLVVGLLTFAGMAGKSGDAEGSLAFGAEFAVSGLMFAAVGAITAQLTSSARSARSLAVVALGVAYALRVGGDIAALGSGGPSWLSWISPLGWATHIFPYGATNWWPVVLSVLFAVAGVAAAVELRSRRDLGDGIFASRLGPAASSSLTSPLALAWRLHRGLFIGWTVGLTLLGVIFGGVGGSVVELAQESESVGDIFTRLGGGSDQLVDSYFAGIAGIVGLIASCYAVQAALRMRDEETSGHAEIVLTTSASRFAWAASHLLFSLLGPAVALLTEGVVTALVSPDGSFGGIVGAAVIQLPAVWVLSGVTVLLFGLWPRWSPAAWAAPALCLLILLVGSTLQLSQWFLDISPFTHVPHLPGVHVSATPLVTLVGVAVVLAAAGLFGLRRRNIPD</sequence>
<feature type="transmembrane region" description="Helical" evidence="1">
    <location>
        <begin position="460"/>
        <end position="479"/>
    </location>
</feature>
<keyword evidence="1" id="KW-0812">Transmembrane</keyword>
<evidence type="ECO:0000313" key="2">
    <source>
        <dbReference type="EMBL" id="GIM92452.1"/>
    </source>
</evidence>
<protein>
    <submittedName>
        <fullName evidence="2">Exporter of polyketide antibiotics</fullName>
    </submittedName>
</protein>
<evidence type="ECO:0000313" key="3">
    <source>
        <dbReference type="Proteomes" id="UP000677082"/>
    </source>
</evidence>
<feature type="transmembrane region" description="Helical" evidence="1">
    <location>
        <begin position="499"/>
        <end position="518"/>
    </location>
</feature>
<evidence type="ECO:0000256" key="1">
    <source>
        <dbReference type="SAM" id="Phobius"/>
    </source>
</evidence>
<keyword evidence="1" id="KW-1133">Transmembrane helix</keyword>
<feature type="transmembrane region" description="Helical" evidence="1">
    <location>
        <begin position="293"/>
        <end position="316"/>
    </location>
</feature>
<feature type="transmembrane region" description="Helical" evidence="1">
    <location>
        <begin position="343"/>
        <end position="364"/>
    </location>
</feature>
<feature type="transmembrane region" description="Helical" evidence="1">
    <location>
        <begin position="80"/>
        <end position="99"/>
    </location>
</feature>
<feature type="transmembrane region" description="Helical" evidence="1">
    <location>
        <begin position="155"/>
        <end position="176"/>
    </location>
</feature>
<dbReference type="AlphaFoldDB" id="A0A919TBX5"/>
<dbReference type="RefSeq" id="WP_213008330.1">
    <property type="nucleotide sequence ID" value="NZ_BOQN01000056.1"/>
</dbReference>
<feature type="transmembrane region" description="Helical" evidence="1">
    <location>
        <begin position="17"/>
        <end position="35"/>
    </location>
</feature>
<gene>
    <name evidence="2" type="ORF">Ato02nite_042450</name>
</gene>
<accession>A0A919TBX5</accession>
<comment type="caution">
    <text evidence="2">The sequence shown here is derived from an EMBL/GenBank/DDBJ whole genome shotgun (WGS) entry which is preliminary data.</text>
</comment>
<feature type="transmembrane region" description="Helical" evidence="1">
    <location>
        <begin position="423"/>
        <end position="448"/>
    </location>
</feature>
<keyword evidence="1" id="KW-0472">Membrane</keyword>
<feature type="transmembrane region" description="Helical" evidence="1">
    <location>
        <begin position="188"/>
        <end position="216"/>
    </location>
</feature>
<feature type="transmembrane region" description="Helical" evidence="1">
    <location>
        <begin position="120"/>
        <end position="143"/>
    </location>
</feature>
<name>A0A919TBX5_9ACTN</name>
<keyword evidence="3" id="KW-1185">Reference proteome</keyword>
<organism evidence="2 3">
    <name type="scientific">Paractinoplanes toevensis</name>
    <dbReference type="NCBI Taxonomy" id="571911"/>
    <lineage>
        <taxon>Bacteria</taxon>
        <taxon>Bacillati</taxon>
        <taxon>Actinomycetota</taxon>
        <taxon>Actinomycetes</taxon>
        <taxon>Micromonosporales</taxon>
        <taxon>Micromonosporaceae</taxon>
        <taxon>Paractinoplanes</taxon>
    </lineage>
</organism>
<feature type="transmembrane region" description="Helical" evidence="1">
    <location>
        <begin position="236"/>
        <end position="254"/>
    </location>
</feature>
<proteinExistence type="predicted"/>